<evidence type="ECO:0000313" key="3">
    <source>
        <dbReference type="Proteomes" id="UP000051952"/>
    </source>
</evidence>
<gene>
    <name evidence="2" type="ORF">BSAL_40955</name>
</gene>
<dbReference type="PANTHER" id="PTHR48010">
    <property type="entry name" value="OS05G0588300 PROTEIN"/>
    <property type="match status" value="1"/>
</dbReference>
<dbReference type="Gene3D" id="3.80.10.10">
    <property type="entry name" value="Ribonuclease Inhibitor"/>
    <property type="match status" value="1"/>
</dbReference>
<name>A0A0S4JNM8_BODSA</name>
<accession>A0A0S4JNM8</accession>
<dbReference type="InterPro" id="IPR050994">
    <property type="entry name" value="At_inactive_RLKs"/>
</dbReference>
<dbReference type="EMBL" id="CYKH01002122">
    <property type="protein sequence ID" value="CUG93140.1"/>
    <property type="molecule type" value="Genomic_DNA"/>
</dbReference>
<dbReference type="VEuPathDB" id="TriTrypDB:BSAL_40955"/>
<dbReference type="SUPFAM" id="SSF52058">
    <property type="entry name" value="L domain-like"/>
    <property type="match status" value="1"/>
</dbReference>
<evidence type="ECO:0000313" key="2">
    <source>
        <dbReference type="EMBL" id="CUG93140.1"/>
    </source>
</evidence>
<organism evidence="2 3">
    <name type="scientific">Bodo saltans</name>
    <name type="common">Flagellated protozoan</name>
    <dbReference type="NCBI Taxonomy" id="75058"/>
    <lineage>
        <taxon>Eukaryota</taxon>
        <taxon>Discoba</taxon>
        <taxon>Euglenozoa</taxon>
        <taxon>Kinetoplastea</taxon>
        <taxon>Metakinetoplastina</taxon>
        <taxon>Eubodonida</taxon>
        <taxon>Bodonidae</taxon>
        <taxon>Bodo</taxon>
    </lineage>
</organism>
<feature type="signal peptide" evidence="1">
    <location>
        <begin position="1"/>
        <end position="27"/>
    </location>
</feature>
<dbReference type="InterPro" id="IPR032675">
    <property type="entry name" value="LRR_dom_sf"/>
</dbReference>
<reference evidence="3" key="1">
    <citation type="submission" date="2015-09" db="EMBL/GenBank/DDBJ databases">
        <authorList>
            <consortium name="Pathogen Informatics"/>
        </authorList>
    </citation>
    <scope>NUCLEOTIDE SEQUENCE [LARGE SCALE GENOMIC DNA]</scope>
    <source>
        <strain evidence="3">Lake Konstanz</strain>
    </source>
</reference>
<sequence length="143" mass="15975">MRHLVPMQPHLVLTLLYFLITRDLVQCLLPDDDVKTLNDFVSSVSFKKNRTPLTSSVCSDEDWRQHISCETNLTSNTSIVTGLNFTGQHLSGTLPPSLANLRHLMSFKLSDNSLTSSIPAEYAQWGSSIVSFWVHVNSLQGTL</sequence>
<dbReference type="AlphaFoldDB" id="A0A0S4JNM8"/>
<evidence type="ECO:0000256" key="1">
    <source>
        <dbReference type="SAM" id="SignalP"/>
    </source>
</evidence>
<dbReference type="Proteomes" id="UP000051952">
    <property type="component" value="Unassembled WGS sequence"/>
</dbReference>
<keyword evidence="3" id="KW-1185">Reference proteome</keyword>
<proteinExistence type="predicted"/>
<keyword evidence="1" id="KW-0732">Signal</keyword>
<dbReference type="OrthoDB" id="1939111at2759"/>
<feature type="chain" id="PRO_5006622665" evidence="1">
    <location>
        <begin position="28"/>
        <end position="143"/>
    </location>
</feature>
<protein>
    <submittedName>
        <fullName evidence="2">GP46-like surface antigen, putative</fullName>
    </submittedName>
</protein>
<dbReference type="PANTHER" id="PTHR48010:SF44">
    <property type="entry name" value="F16P17.10 PROTEIN"/>
    <property type="match status" value="1"/>
</dbReference>